<sequence>MSWTPHATVATIIHKEGRFLMVEEHSEGLRVFNQPAGHVEQGECFEAAAIRETLEETGRHVRLTSLLGLYTIEGKSNGVTYHRLCYIAEVISHDVNYELDSDIIATHWLTRDELVAQKESLRSPMVLACIDDYLDNRRFPLNFVRQL</sequence>
<dbReference type="PANTHER" id="PTHR43222:SF11">
    <property type="entry name" value="PHOSPHATASE NUDJ"/>
    <property type="match status" value="1"/>
</dbReference>
<feature type="domain" description="Nudix hydrolase" evidence="7">
    <location>
        <begin position="4"/>
        <end position="131"/>
    </location>
</feature>
<dbReference type="Pfam" id="PF00293">
    <property type="entry name" value="NUDIX"/>
    <property type="match status" value="1"/>
</dbReference>
<evidence type="ECO:0000313" key="8">
    <source>
        <dbReference type="EMBL" id="SFG39568.1"/>
    </source>
</evidence>
<dbReference type="STRING" id="1045558.SAMN05216175_106102"/>
<dbReference type="PROSITE" id="PS51462">
    <property type="entry name" value="NUDIX"/>
    <property type="match status" value="1"/>
</dbReference>
<proteinExistence type="inferred from homology"/>
<evidence type="ECO:0000256" key="6">
    <source>
        <dbReference type="RuleBase" id="RU364043"/>
    </source>
</evidence>
<dbReference type="GO" id="GO:0017111">
    <property type="term" value="F:ribonucleoside triphosphate phosphatase activity"/>
    <property type="evidence" value="ECO:0007669"/>
    <property type="project" value="InterPro"/>
</dbReference>
<dbReference type="AlphaFoldDB" id="A0A1I2RG72"/>
<accession>A0A1I2RG72</accession>
<evidence type="ECO:0000259" key="7">
    <source>
        <dbReference type="PROSITE" id="PS51462"/>
    </source>
</evidence>
<dbReference type="CDD" id="cd03675">
    <property type="entry name" value="NUDIX_Hydrolase"/>
    <property type="match status" value="1"/>
</dbReference>
<dbReference type="PROSITE" id="PS00893">
    <property type="entry name" value="NUDIX_BOX"/>
    <property type="match status" value="1"/>
</dbReference>
<dbReference type="Proteomes" id="UP000198623">
    <property type="component" value="Unassembled WGS sequence"/>
</dbReference>
<keyword evidence="9" id="KW-1185">Reference proteome</keyword>
<dbReference type="Gene3D" id="3.90.79.10">
    <property type="entry name" value="Nucleoside Triphosphate Pyrophosphohydrolase"/>
    <property type="match status" value="1"/>
</dbReference>
<comment type="similarity">
    <text evidence="2 6">Belongs to the Nudix hydrolase family. NudJ subfamily.</text>
</comment>
<organism evidence="8 9">
    <name type="scientific">Neptunomonas qingdaonensis</name>
    <dbReference type="NCBI Taxonomy" id="1045558"/>
    <lineage>
        <taxon>Bacteria</taxon>
        <taxon>Pseudomonadati</taxon>
        <taxon>Pseudomonadota</taxon>
        <taxon>Gammaproteobacteria</taxon>
        <taxon>Oceanospirillales</taxon>
        <taxon>Oceanospirillaceae</taxon>
        <taxon>Neptunomonas</taxon>
    </lineage>
</organism>
<dbReference type="InterPro" id="IPR020084">
    <property type="entry name" value="NUDIX_hydrolase_CS"/>
</dbReference>
<reference evidence="9" key="1">
    <citation type="submission" date="2016-10" db="EMBL/GenBank/DDBJ databases">
        <authorList>
            <person name="Varghese N."/>
            <person name="Submissions S."/>
        </authorList>
    </citation>
    <scope>NUCLEOTIDE SEQUENCE [LARGE SCALE GENOMIC DNA]</scope>
    <source>
        <strain evidence="9">CGMCC 1.10971</strain>
    </source>
</reference>
<dbReference type="GO" id="GO:0017110">
    <property type="term" value="F:nucleoside diphosphate phosphatase activity"/>
    <property type="evidence" value="ECO:0007669"/>
    <property type="project" value="InterPro"/>
</dbReference>
<dbReference type="InterPro" id="IPR000086">
    <property type="entry name" value="NUDIX_hydrolase_dom"/>
</dbReference>
<evidence type="ECO:0000256" key="3">
    <source>
        <dbReference type="ARBA" id="ARBA00011245"/>
    </source>
</evidence>
<dbReference type="EC" id="3.6.1.-" evidence="6"/>
<keyword evidence="5 6" id="KW-0378">Hydrolase</keyword>
<dbReference type="OrthoDB" id="8594221at2"/>
<dbReference type="InterPro" id="IPR015797">
    <property type="entry name" value="NUDIX_hydrolase-like_dom_sf"/>
</dbReference>
<dbReference type="RefSeq" id="WP_090727754.1">
    <property type="nucleotide sequence ID" value="NZ_FOOU01000006.1"/>
</dbReference>
<comment type="cofactor">
    <cofactor evidence="1 6">
        <name>Mg(2+)</name>
        <dbReference type="ChEBI" id="CHEBI:18420"/>
    </cofactor>
</comment>
<dbReference type="PANTHER" id="PTHR43222">
    <property type="entry name" value="NUDIX HYDROLASE 23"/>
    <property type="match status" value="1"/>
</dbReference>
<evidence type="ECO:0000256" key="4">
    <source>
        <dbReference type="ARBA" id="ARBA00015552"/>
    </source>
</evidence>
<keyword evidence="6" id="KW-0460">Magnesium</keyword>
<evidence type="ECO:0000256" key="1">
    <source>
        <dbReference type="ARBA" id="ARBA00001946"/>
    </source>
</evidence>
<name>A0A1I2RG72_9GAMM</name>
<comment type="subunit">
    <text evidence="3 6">Monomer.</text>
</comment>
<dbReference type="SUPFAM" id="SSF55811">
    <property type="entry name" value="Nudix"/>
    <property type="match status" value="1"/>
</dbReference>
<evidence type="ECO:0000313" key="9">
    <source>
        <dbReference type="Proteomes" id="UP000198623"/>
    </source>
</evidence>
<evidence type="ECO:0000256" key="2">
    <source>
        <dbReference type="ARBA" id="ARBA00007608"/>
    </source>
</evidence>
<dbReference type="EMBL" id="FOOU01000006">
    <property type="protein sequence ID" value="SFG39568.1"/>
    <property type="molecule type" value="Genomic_DNA"/>
</dbReference>
<evidence type="ECO:0000256" key="5">
    <source>
        <dbReference type="ARBA" id="ARBA00022801"/>
    </source>
</evidence>
<dbReference type="GO" id="GO:0004787">
    <property type="term" value="F:thiamine diphosphate phosphatase activity"/>
    <property type="evidence" value="ECO:0007669"/>
    <property type="project" value="InterPro"/>
</dbReference>
<gene>
    <name evidence="6" type="primary">nudJ</name>
    <name evidence="8" type="ORF">SAMN05216175_106102</name>
</gene>
<protein>
    <recommendedName>
        <fullName evidence="4 6">Phosphatase NudJ</fullName>
        <ecNumber evidence="6">3.6.1.-</ecNumber>
    </recommendedName>
</protein>
<dbReference type="InterPro" id="IPR033713">
    <property type="entry name" value="NudJ"/>
</dbReference>